<gene>
    <name evidence="3" type="ORF">FHR90_001459</name>
    <name evidence="4" type="ORF">HUK83_12395</name>
</gene>
<dbReference type="AlphaFoldDB" id="A0A850NSC0"/>
<sequence>MRPFLLGLALGAAPVAVAAPTVEDKAAPLLDRLAHAPDTGSARDLEAQLLAVWTDRLSPTARLMTRRAEREIGDHRYGDAVADLNDTLAMQPGESELWRRLALAQAEAGDDDAAIRSLGGALSREPRNIFAWRDLSMIEESRHDDAAALRAWQKLLELDPKTDGAQARAKALDLKANGAPT</sequence>
<dbReference type="PROSITE" id="PS50005">
    <property type="entry name" value="TPR"/>
    <property type="match status" value="1"/>
</dbReference>
<keyword evidence="5" id="KW-1185">Reference proteome</keyword>
<evidence type="ECO:0000313" key="6">
    <source>
        <dbReference type="Proteomes" id="UP000565205"/>
    </source>
</evidence>
<name>A0A850NSC0_9PROT</name>
<evidence type="ECO:0000313" key="4">
    <source>
        <dbReference type="EMBL" id="NVN31130.1"/>
    </source>
</evidence>
<accession>A0A850NSC0</accession>
<evidence type="ECO:0000313" key="5">
    <source>
        <dbReference type="Proteomes" id="UP000557688"/>
    </source>
</evidence>
<reference evidence="4 6" key="1">
    <citation type="submission" date="2020-06" db="EMBL/GenBank/DDBJ databases">
        <title>Description of novel acetic acid bacteria.</title>
        <authorList>
            <person name="Sombolestani A."/>
        </authorList>
    </citation>
    <scope>NUCLEOTIDE SEQUENCE [LARGE SCALE GENOMIC DNA]</scope>
    <source>
        <strain evidence="4 6">LMG 26838</strain>
    </source>
</reference>
<dbReference type="EMBL" id="JACHXV010000004">
    <property type="protein sequence ID" value="MBB3173636.1"/>
    <property type="molecule type" value="Genomic_DNA"/>
</dbReference>
<feature type="chain" id="PRO_5036241500" evidence="2">
    <location>
        <begin position="19"/>
        <end position="181"/>
    </location>
</feature>
<dbReference type="RefSeq" id="WP_176625206.1">
    <property type="nucleotide sequence ID" value="NZ_JABXXQ010000293.1"/>
</dbReference>
<evidence type="ECO:0000256" key="1">
    <source>
        <dbReference type="PROSITE-ProRule" id="PRU00339"/>
    </source>
</evidence>
<keyword evidence="2" id="KW-0732">Signal</keyword>
<keyword evidence="1" id="KW-0802">TPR repeat</keyword>
<protein>
    <submittedName>
        <fullName evidence="3">Tetratricopeptide (TPR) repeat protein</fullName>
    </submittedName>
</protein>
<feature type="signal peptide" evidence="2">
    <location>
        <begin position="1"/>
        <end position="18"/>
    </location>
</feature>
<evidence type="ECO:0000313" key="3">
    <source>
        <dbReference type="EMBL" id="MBB3173636.1"/>
    </source>
</evidence>
<dbReference type="InterPro" id="IPR019734">
    <property type="entry name" value="TPR_rpt"/>
</dbReference>
<dbReference type="EMBL" id="JABXXQ010000293">
    <property type="protein sequence ID" value="NVN31130.1"/>
    <property type="molecule type" value="Genomic_DNA"/>
</dbReference>
<feature type="repeat" description="TPR" evidence="1">
    <location>
        <begin position="95"/>
        <end position="128"/>
    </location>
</feature>
<dbReference type="Proteomes" id="UP000557688">
    <property type="component" value="Unassembled WGS sequence"/>
</dbReference>
<evidence type="ECO:0000256" key="2">
    <source>
        <dbReference type="SAM" id="SignalP"/>
    </source>
</evidence>
<dbReference type="Gene3D" id="1.25.40.10">
    <property type="entry name" value="Tetratricopeptide repeat domain"/>
    <property type="match status" value="1"/>
</dbReference>
<dbReference type="InterPro" id="IPR011990">
    <property type="entry name" value="TPR-like_helical_dom_sf"/>
</dbReference>
<organism evidence="4 6">
    <name type="scientific">Endobacter medicaginis</name>
    <dbReference type="NCBI Taxonomy" id="1181271"/>
    <lineage>
        <taxon>Bacteria</taxon>
        <taxon>Pseudomonadati</taxon>
        <taxon>Pseudomonadota</taxon>
        <taxon>Alphaproteobacteria</taxon>
        <taxon>Acetobacterales</taxon>
        <taxon>Acetobacteraceae</taxon>
        <taxon>Endobacter</taxon>
    </lineage>
</organism>
<dbReference type="SUPFAM" id="SSF48452">
    <property type="entry name" value="TPR-like"/>
    <property type="match status" value="1"/>
</dbReference>
<comment type="caution">
    <text evidence="4">The sequence shown here is derived from an EMBL/GenBank/DDBJ whole genome shotgun (WGS) entry which is preliminary data.</text>
</comment>
<reference evidence="3 5" key="2">
    <citation type="submission" date="2020-08" db="EMBL/GenBank/DDBJ databases">
        <title>Genomic Encyclopedia of Type Strains, Phase III (KMG-III): the genomes of soil and plant-associated and newly described type strains.</title>
        <authorList>
            <person name="Whitman W."/>
        </authorList>
    </citation>
    <scope>NUCLEOTIDE SEQUENCE [LARGE SCALE GENOMIC DNA]</scope>
    <source>
        <strain evidence="3 5">CECT 8088</strain>
    </source>
</reference>
<dbReference type="Proteomes" id="UP000565205">
    <property type="component" value="Unassembled WGS sequence"/>
</dbReference>
<proteinExistence type="predicted"/>